<gene>
    <name evidence="5" type="ORF">YM304_33460</name>
</gene>
<dbReference type="Gene3D" id="1.10.10.10">
    <property type="entry name" value="Winged helix-like DNA-binding domain superfamily/Winged helix DNA-binding domain"/>
    <property type="match status" value="1"/>
</dbReference>
<dbReference type="Pfam" id="PF01037">
    <property type="entry name" value="AsnC_trans_reg"/>
    <property type="match status" value="1"/>
</dbReference>
<dbReference type="PROSITE" id="PS50956">
    <property type="entry name" value="HTH_ASNC_2"/>
    <property type="match status" value="1"/>
</dbReference>
<evidence type="ECO:0000313" key="5">
    <source>
        <dbReference type="EMBL" id="BAN03660.1"/>
    </source>
</evidence>
<name>A0A6C7EB97_ILUCY</name>
<organism evidence="5 6">
    <name type="scientific">Ilumatobacter coccineus (strain NBRC 103263 / KCTC 29153 / YM16-304)</name>
    <dbReference type="NCBI Taxonomy" id="1313172"/>
    <lineage>
        <taxon>Bacteria</taxon>
        <taxon>Bacillati</taxon>
        <taxon>Actinomycetota</taxon>
        <taxon>Acidimicrobiia</taxon>
        <taxon>Acidimicrobiales</taxon>
        <taxon>Ilumatobacteraceae</taxon>
        <taxon>Ilumatobacter</taxon>
    </lineage>
</organism>
<dbReference type="GO" id="GO:0005829">
    <property type="term" value="C:cytosol"/>
    <property type="evidence" value="ECO:0007669"/>
    <property type="project" value="TreeGrafter"/>
</dbReference>
<dbReference type="InterPro" id="IPR036388">
    <property type="entry name" value="WH-like_DNA-bd_sf"/>
</dbReference>
<dbReference type="Proteomes" id="UP000011863">
    <property type="component" value="Chromosome"/>
</dbReference>
<sequence length="157" mass="17455">MPNIDAKNAEILRLLQANGRRSNRSLADEIDMSASSTLERVRDLERDGVITGYHAEIDPRSVGRAIDAMISVRVVPKTRELVGNVVEQIYSLPETVSVSLMSGEYDLMVHVSVADTASLRAVVVDQIAEIRGVVDERTSIMFEHRRKRVLEPLMPAT</sequence>
<dbReference type="Gene3D" id="3.30.70.920">
    <property type="match status" value="1"/>
</dbReference>
<feature type="domain" description="HTH asnC-type" evidence="4">
    <location>
        <begin position="4"/>
        <end position="65"/>
    </location>
</feature>
<keyword evidence="6" id="KW-1185">Reference proteome</keyword>
<evidence type="ECO:0000256" key="1">
    <source>
        <dbReference type="ARBA" id="ARBA00023015"/>
    </source>
</evidence>
<dbReference type="GO" id="GO:0043200">
    <property type="term" value="P:response to amino acid"/>
    <property type="evidence" value="ECO:0007669"/>
    <property type="project" value="TreeGrafter"/>
</dbReference>
<dbReference type="InterPro" id="IPR011008">
    <property type="entry name" value="Dimeric_a/b-barrel"/>
</dbReference>
<evidence type="ECO:0000259" key="4">
    <source>
        <dbReference type="PROSITE" id="PS50956"/>
    </source>
</evidence>
<dbReference type="InterPro" id="IPR036390">
    <property type="entry name" value="WH_DNA-bd_sf"/>
</dbReference>
<dbReference type="InterPro" id="IPR019888">
    <property type="entry name" value="Tscrpt_reg_AsnC-like"/>
</dbReference>
<dbReference type="InterPro" id="IPR000485">
    <property type="entry name" value="AsnC-type_HTH_dom"/>
</dbReference>
<dbReference type="EMBL" id="AP012057">
    <property type="protein sequence ID" value="BAN03660.1"/>
    <property type="molecule type" value="Genomic_DNA"/>
</dbReference>
<reference evidence="5 6" key="1">
    <citation type="journal article" date="2013" name="Int. J. Syst. Evol. Microbiol.">
        <title>Ilumatobacter nonamiense sp. nov. and Ilumatobacter coccineum sp. nov., isolated from seashore sand.</title>
        <authorList>
            <person name="Matsumoto A."/>
            <person name="Kasai H."/>
            <person name="Matsuo Y."/>
            <person name="Shizuri Y."/>
            <person name="Ichikawa N."/>
            <person name="Fujita N."/>
            <person name="Omura S."/>
            <person name="Takahashi Y."/>
        </authorList>
    </citation>
    <scope>NUCLEOTIDE SEQUENCE [LARGE SCALE GENOMIC DNA]</scope>
    <source>
        <strain evidence="6">NBRC 103263 / KCTC 29153 / YM16-304</strain>
    </source>
</reference>
<keyword evidence="1" id="KW-0805">Transcription regulation</keyword>
<dbReference type="GO" id="GO:0043565">
    <property type="term" value="F:sequence-specific DNA binding"/>
    <property type="evidence" value="ECO:0007669"/>
    <property type="project" value="InterPro"/>
</dbReference>
<protein>
    <submittedName>
        <fullName evidence="5">Putative AsnC family transcriptional regulator</fullName>
    </submittedName>
</protein>
<proteinExistence type="predicted"/>
<dbReference type="PANTHER" id="PTHR30154">
    <property type="entry name" value="LEUCINE-RESPONSIVE REGULATORY PROTEIN"/>
    <property type="match status" value="1"/>
</dbReference>
<accession>A0A6C7EB97</accession>
<evidence type="ECO:0000256" key="3">
    <source>
        <dbReference type="ARBA" id="ARBA00023163"/>
    </source>
</evidence>
<dbReference type="KEGG" id="aym:YM304_33460"/>
<dbReference type="SUPFAM" id="SSF54909">
    <property type="entry name" value="Dimeric alpha+beta barrel"/>
    <property type="match status" value="1"/>
</dbReference>
<dbReference type="Pfam" id="PF13412">
    <property type="entry name" value="HTH_24"/>
    <property type="match status" value="1"/>
</dbReference>
<keyword evidence="3" id="KW-0804">Transcription</keyword>
<dbReference type="SMART" id="SM00344">
    <property type="entry name" value="HTH_ASNC"/>
    <property type="match status" value="1"/>
</dbReference>
<evidence type="ECO:0000256" key="2">
    <source>
        <dbReference type="ARBA" id="ARBA00023125"/>
    </source>
</evidence>
<dbReference type="SUPFAM" id="SSF46785">
    <property type="entry name" value="Winged helix' DNA-binding domain"/>
    <property type="match status" value="1"/>
</dbReference>
<dbReference type="PRINTS" id="PR00033">
    <property type="entry name" value="HTHASNC"/>
</dbReference>
<dbReference type="AlphaFoldDB" id="A0A6C7EB97"/>
<evidence type="ECO:0000313" key="6">
    <source>
        <dbReference type="Proteomes" id="UP000011863"/>
    </source>
</evidence>
<keyword evidence="2" id="KW-0238">DNA-binding</keyword>
<dbReference type="InterPro" id="IPR019887">
    <property type="entry name" value="Tscrpt_reg_AsnC/Lrp_C"/>
</dbReference>
<dbReference type="PANTHER" id="PTHR30154:SF54">
    <property type="entry name" value="POSSIBLE TRANSCRIPTIONAL REGULATORY PROTEIN (PROBABLY LRP_ASNC-FAMILY)"/>
    <property type="match status" value="1"/>
</dbReference>